<protein>
    <recommendedName>
        <fullName evidence="2">DUF5667 domain-containing protein</fullName>
    </recommendedName>
</protein>
<feature type="compositionally biased region" description="Pro residues" evidence="1">
    <location>
        <begin position="333"/>
        <end position="345"/>
    </location>
</feature>
<feature type="region of interest" description="Disordered" evidence="1">
    <location>
        <begin position="266"/>
        <end position="380"/>
    </location>
</feature>
<feature type="domain" description="DUF5667" evidence="2">
    <location>
        <begin position="112"/>
        <end position="198"/>
    </location>
</feature>
<name>A0A1I3YRP7_9ACTN</name>
<dbReference type="EMBL" id="FOSW01000001">
    <property type="protein sequence ID" value="SFK34524.1"/>
    <property type="molecule type" value="Genomic_DNA"/>
</dbReference>
<evidence type="ECO:0000313" key="3">
    <source>
        <dbReference type="EMBL" id="SFK34524.1"/>
    </source>
</evidence>
<proteinExistence type="predicted"/>
<dbReference type="InterPro" id="IPR043725">
    <property type="entry name" value="DUF5667"/>
</dbReference>
<dbReference type="AlphaFoldDB" id="A0A1I3YRP7"/>
<sequence>MSTDDGAAPAGTRRAAVADREDAVVARLQALAADLDDRPDPAFRSATRDRLVAMAAVRTPEPARRSPLRRLLAARADGGPAPAWRIRLTAGLAGAALTVTALGTLVALATGAGPGDVLYGLKRGTEQTQLALAGDDRGLTLLQFAATRLDELAALPADGPADVAVGVLDAMDAQTTEGVALLTTEAVRAADVAHVDELAGWAAGQSSELAEVRPGVPAGADAAAQESADLLAAVTARAAELRTALDCPAGPATEGIDRLGPMPAACVAETPEAPPRPAGAPPSGAGELFTTAAPPPAGAASTPPSAPAPETPPGGGGTGTSGAAPTPDAGRPAGPPSTAPAPAVPLPGGGGLPLPPLPLPTEPPAPPPTPTPPPPIDTRLPICLLPLIC</sequence>
<evidence type="ECO:0000313" key="4">
    <source>
        <dbReference type="Proteomes" id="UP000199152"/>
    </source>
</evidence>
<dbReference type="Proteomes" id="UP000199152">
    <property type="component" value="Unassembled WGS sequence"/>
</dbReference>
<dbReference type="OrthoDB" id="3402808at2"/>
<evidence type="ECO:0000259" key="2">
    <source>
        <dbReference type="Pfam" id="PF18915"/>
    </source>
</evidence>
<feature type="compositionally biased region" description="Low complexity" evidence="1">
    <location>
        <begin position="321"/>
        <end position="332"/>
    </location>
</feature>
<feature type="compositionally biased region" description="Pro residues" evidence="1">
    <location>
        <begin position="353"/>
        <end position="376"/>
    </location>
</feature>
<dbReference type="Pfam" id="PF18915">
    <property type="entry name" value="DUF5667"/>
    <property type="match status" value="1"/>
</dbReference>
<dbReference type="STRING" id="504800.SAMN04488085_101172"/>
<evidence type="ECO:0000256" key="1">
    <source>
        <dbReference type="SAM" id="MobiDB-lite"/>
    </source>
</evidence>
<organism evidence="3 4">
    <name type="scientific">Geodermatophilus ruber</name>
    <dbReference type="NCBI Taxonomy" id="504800"/>
    <lineage>
        <taxon>Bacteria</taxon>
        <taxon>Bacillati</taxon>
        <taxon>Actinomycetota</taxon>
        <taxon>Actinomycetes</taxon>
        <taxon>Geodermatophilales</taxon>
        <taxon>Geodermatophilaceae</taxon>
        <taxon>Geodermatophilus</taxon>
    </lineage>
</organism>
<feature type="compositionally biased region" description="Low complexity" evidence="1">
    <location>
        <begin position="281"/>
        <end position="303"/>
    </location>
</feature>
<dbReference type="RefSeq" id="WP_091319904.1">
    <property type="nucleotide sequence ID" value="NZ_FOSW01000001.1"/>
</dbReference>
<accession>A0A1I3YRP7</accession>
<reference evidence="3 4" key="1">
    <citation type="submission" date="2016-10" db="EMBL/GenBank/DDBJ databases">
        <authorList>
            <person name="de Groot N.N."/>
        </authorList>
    </citation>
    <scope>NUCLEOTIDE SEQUENCE [LARGE SCALE GENOMIC DNA]</scope>
    <source>
        <strain evidence="3 4">DSM 45317</strain>
    </source>
</reference>
<keyword evidence="4" id="KW-1185">Reference proteome</keyword>
<gene>
    <name evidence="3" type="ORF">SAMN04488085_101172</name>
</gene>
<dbReference type="InParanoid" id="A0A1I3YRP7"/>